<dbReference type="Proteomes" id="UP000515152">
    <property type="component" value="Chromosome 2"/>
</dbReference>
<evidence type="ECO:0000313" key="7">
    <source>
        <dbReference type="RefSeq" id="XP_031416927.1"/>
    </source>
</evidence>
<evidence type="ECO:0000256" key="3">
    <source>
        <dbReference type="ARBA" id="ARBA00023163"/>
    </source>
</evidence>
<protein>
    <submittedName>
        <fullName evidence="7">Transcription cofactor vestigial-like protein 3 isoform X1</fullName>
    </submittedName>
</protein>
<organism evidence="6 7">
    <name type="scientific">Clupea harengus</name>
    <name type="common">Atlantic herring</name>
    <dbReference type="NCBI Taxonomy" id="7950"/>
    <lineage>
        <taxon>Eukaryota</taxon>
        <taxon>Metazoa</taxon>
        <taxon>Chordata</taxon>
        <taxon>Craniata</taxon>
        <taxon>Vertebrata</taxon>
        <taxon>Euteleostomi</taxon>
        <taxon>Actinopterygii</taxon>
        <taxon>Neopterygii</taxon>
        <taxon>Teleostei</taxon>
        <taxon>Clupei</taxon>
        <taxon>Clupeiformes</taxon>
        <taxon>Clupeoidei</taxon>
        <taxon>Clupeidae</taxon>
        <taxon>Clupea</taxon>
    </lineage>
</organism>
<dbReference type="CTD" id="389136"/>
<dbReference type="AlphaFoldDB" id="A0A6P8F1A9"/>
<dbReference type="RefSeq" id="XP_031416927.1">
    <property type="nucleotide sequence ID" value="XM_031561067.2"/>
</dbReference>
<dbReference type="PANTHER" id="PTHR15950:SF16">
    <property type="entry name" value="TRANSCRIPTION COFACTOR VESTIGIAL-LIKE PROTEIN 3"/>
    <property type="match status" value="1"/>
</dbReference>
<evidence type="ECO:0000256" key="1">
    <source>
        <dbReference type="ARBA" id="ARBA00004123"/>
    </source>
</evidence>
<proteinExistence type="inferred from homology"/>
<comment type="subcellular location">
    <subcellularLocation>
        <location evidence="1">Nucleus</location>
    </subcellularLocation>
</comment>
<evidence type="ECO:0000256" key="4">
    <source>
        <dbReference type="ARBA" id="ARBA00023242"/>
    </source>
</evidence>
<keyword evidence="4" id="KW-0539">Nucleus</keyword>
<keyword evidence="2" id="KW-0805">Transcription regulation</keyword>
<comment type="similarity">
    <text evidence="5">Belongs to the vestigial family.</text>
</comment>
<evidence type="ECO:0000256" key="2">
    <source>
        <dbReference type="ARBA" id="ARBA00023015"/>
    </source>
</evidence>
<keyword evidence="3" id="KW-0804">Transcription</keyword>
<evidence type="ECO:0000256" key="5">
    <source>
        <dbReference type="ARBA" id="ARBA00025784"/>
    </source>
</evidence>
<keyword evidence="6" id="KW-1185">Reference proteome</keyword>
<dbReference type="GO" id="GO:0006355">
    <property type="term" value="P:regulation of DNA-templated transcription"/>
    <property type="evidence" value="ECO:0007669"/>
    <property type="project" value="InterPro"/>
</dbReference>
<sequence length="330" mass="35658">MSLAMSCLDVMYHQSYGAAHHYLPATPAAAAAAYRAAYQQQQQKKLSAYSKMQESMNISAHCAQGRQVQKPEIHREEVPGADGTGLQGKETQPAEAEYLSSRCVVFTYFQGNIGDVVDEHFSRALSRPSAFTGDAKPSKLSTGPLWKEGGPLSDSHCGSSLPPTLWSSSYPSQTAPCLSTVHPDFSAGAAFHPTDPAGIWSGHGLPQLSLAPAASLSDSWPYGLNPQGGASYHPHVHDLYSHHVHPRHAHPHNHTHPHMLPHSPSLEPCFSPLLLHPARPSCSPVSHTDAAKTDLEAGSTQPSSWQTFHSSVDIFETALEQDKVKAAVWF</sequence>
<reference evidence="7" key="1">
    <citation type="submission" date="2025-08" db="UniProtKB">
        <authorList>
            <consortium name="RefSeq"/>
        </authorList>
    </citation>
    <scope>IDENTIFICATION</scope>
</reference>
<name>A0A6P8F1A9_CLUHA</name>
<dbReference type="GO" id="GO:0005634">
    <property type="term" value="C:nucleus"/>
    <property type="evidence" value="ECO:0007669"/>
    <property type="project" value="UniProtKB-SubCell"/>
</dbReference>
<dbReference type="GeneID" id="105893378"/>
<gene>
    <name evidence="7" type="primary">vgll3</name>
</gene>
<evidence type="ECO:0000313" key="6">
    <source>
        <dbReference type="Proteomes" id="UP000515152"/>
    </source>
</evidence>
<dbReference type="Pfam" id="PF07545">
    <property type="entry name" value="Vg_Tdu"/>
    <property type="match status" value="1"/>
</dbReference>
<dbReference type="InterPro" id="IPR011520">
    <property type="entry name" value="Vg_fam"/>
</dbReference>
<accession>A0A6P8F1A9</accession>
<dbReference type="OrthoDB" id="10069705at2759"/>
<dbReference type="KEGG" id="char:105893378"/>
<dbReference type="PANTHER" id="PTHR15950">
    <property type="entry name" value="TRANSCRIPTION COFACTOR VESTIGIAL-LIKE PROTEIN"/>
    <property type="match status" value="1"/>
</dbReference>